<keyword evidence="3" id="KW-1185">Reference proteome</keyword>
<keyword evidence="1" id="KW-0472">Membrane</keyword>
<sequence length="382" mass="41054">MALCALGLPLVWLAMAAFLGGARWQPEQVREIPLASAQSRTSALEATDAGLLVRGMDAEGRALVLFPTATFSLDELPMLRVRLSGTTPLHAARLVAGRGEALAVAPYPGHPEGEVVRNLRRAGFKAEVQDHVGLLISPPDTLPAAAADAVDIRIHSVRLESPSLPAQAEALLRAWFGYRPWIGRSNHTAGFEHGGQPLPGLAVGLSLWLLWSAAIIWLTRARQPMRRFGALVLFAALLLGVVQLQGQLLRAEVAQLSASAARHAGGLPQSALPALEREVAEASAGWDASDRRKVVVWGGNGFLREYPVWLLRAHNVGGLQRPEQLDRLPADEPAILLLAGQAGWRFDPLSGRLHLGKISRPARPEFRGSWVHTFVLGGSATP</sequence>
<evidence type="ECO:0000313" key="3">
    <source>
        <dbReference type="Proteomes" id="UP001431449"/>
    </source>
</evidence>
<keyword evidence="1" id="KW-1133">Transmembrane helix</keyword>
<comment type="caution">
    <text evidence="2">The sequence shown here is derived from an EMBL/GenBank/DDBJ whole genome shotgun (WGS) entry which is preliminary data.</text>
</comment>
<reference evidence="2" key="1">
    <citation type="submission" date="2022-04" db="EMBL/GenBank/DDBJ databases">
        <title>Lysobacter sp. CAU 1642 isolated from sea sand.</title>
        <authorList>
            <person name="Kim W."/>
        </authorList>
    </citation>
    <scope>NUCLEOTIDE SEQUENCE</scope>
    <source>
        <strain evidence="2">CAU 1642</strain>
    </source>
</reference>
<dbReference type="EMBL" id="JALNMH010000007">
    <property type="protein sequence ID" value="MCK7593831.1"/>
    <property type="molecule type" value="Genomic_DNA"/>
</dbReference>
<evidence type="ECO:0000313" key="2">
    <source>
        <dbReference type="EMBL" id="MCK7593831.1"/>
    </source>
</evidence>
<feature type="transmembrane region" description="Helical" evidence="1">
    <location>
        <begin position="230"/>
        <end position="249"/>
    </location>
</feature>
<protein>
    <recommendedName>
        <fullName evidence="4">Sensor domain CHASE2-containing protein</fullName>
    </recommendedName>
</protein>
<feature type="transmembrane region" description="Helical" evidence="1">
    <location>
        <begin position="198"/>
        <end position="218"/>
    </location>
</feature>
<name>A0ABT0GH10_9GAMM</name>
<dbReference type="RefSeq" id="WP_248208316.1">
    <property type="nucleotide sequence ID" value="NZ_JALNMH010000007.1"/>
</dbReference>
<dbReference type="Proteomes" id="UP001431449">
    <property type="component" value="Unassembled WGS sequence"/>
</dbReference>
<accession>A0ABT0GH10</accession>
<keyword evidence="1" id="KW-0812">Transmembrane</keyword>
<gene>
    <name evidence="2" type="ORF">M0G41_09125</name>
</gene>
<evidence type="ECO:0008006" key="4">
    <source>
        <dbReference type="Google" id="ProtNLM"/>
    </source>
</evidence>
<proteinExistence type="predicted"/>
<organism evidence="2 3">
    <name type="scientific">Pseudomarimonas salicorniae</name>
    <dbReference type="NCBI Taxonomy" id="2933270"/>
    <lineage>
        <taxon>Bacteria</taxon>
        <taxon>Pseudomonadati</taxon>
        <taxon>Pseudomonadota</taxon>
        <taxon>Gammaproteobacteria</taxon>
        <taxon>Lysobacterales</taxon>
        <taxon>Lysobacteraceae</taxon>
        <taxon>Pseudomarimonas</taxon>
    </lineage>
</organism>
<evidence type="ECO:0000256" key="1">
    <source>
        <dbReference type="SAM" id="Phobius"/>
    </source>
</evidence>